<dbReference type="Pfam" id="PF00015">
    <property type="entry name" value="MCPsignal"/>
    <property type="match status" value="1"/>
</dbReference>
<protein>
    <submittedName>
        <fullName evidence="12">Methyl-accepting chemotaxis protein</fullName>
    </submittedName>
</protein>
<keyword evidence="2" id="KW-1003">Cell membrane</keyword>
<dbReference type="GO" id="GO:0005886">
    <property type="term" value="C:plasma membrane"/>
    <property type="evidence" value="ECO:0007669"/>
    <property type="project" value="UniProtKB-SubCell"/>
</dbReference>
<organism evidence="12 13">
    <name type="scientific">Pseudomonas mangrovi</name>
    <dbReference type="NCBI Taxonomy" id="2161748"/>
    <lineage>
        <taxon>Bacteria</taxon>
        <taxon>Pseudomonadati</taxon>
        <taxon>Pseudomonadota</taxon>
        <taxon>Gammaproteobacteria</taxon>
        <taxon>Pseudomonadales</taxon>
        <taxon>Pseudomonadaceae</taxon>
        <taxon>Pseudomonas</taxon>
    </lineage>
</organism>
<comment type="caution">
    <text evidence="12">The sequence shown here is derived from an EMBL/GenBank/DDBJ whole genome shotgun (WGS) entry which is preliminary data.</text>
</comment>
<dbReference type="AlphaFoldDB" id="A0A2T5P716"/>
<dbReference type="PANTHER" id="PTHR32089">
    <property type="entry name" value="METHYL-ACCEPTING CHEMOTAXIS PROTEIN MCPB"/>
    <property type="match status" value="1"/>
</dbReference>
<reference evidence="12 13" key="1">
    <citation type="submission" date="2018-04" db="EMBL/GenBank/DDBJ databases">
        <title>Pseudomonas sp. nov., isolated from mangrove soil.</title>
        <authorList>
            <person name="Chen C."/>
        </authorList>
    </citation>
    <scope>NUCLEOTIDE SEQUENCE [LARGE SCALE GENOMIC DNA]</scope>
    <source>
        <strain evidence="12 13">TC-11</strain>
    </source>
</reference>
<dbReference type="SMART" id="SM00304">
    <property type="entry name" value="HAMP"/>
    <property type="match status" value="1"/>
</dbReference>
<feature type="domain" description="Methyl-accepting transducer" evidence="10">
    <location>
        <begin position="461"/>
        <end position="680"/>
    </location>
</feature>
<keyword evidence="5" id="KW-1133">Transmembrane helix</keyword>
<dbReference type="CDD" id="cd06225">
    <property type="entry name" value="HAMP"/>
    <property type="match status" value="1"/>
</dbReference>
<evidence type="ECO:0000313" key="13">
    <source>
        <dbReference type="Proteomes" id="UP000244064"/>
    </source>
</evidence>
<dbReference type="PANTHER" id="PTHR32089:SF112">
    <property type="entry name" value="LYSOZYME-LIKE PROTEIN-RELATED"/>
    <property type="match status" value="1"/>
</dbReference>
<dbReference type="Proteomes" id="UP000244064">
    <property type="component" value="Unassembled WGS sequence"/>
</dbReference>
<dbReference type="InterPro" id="IPR003660">
    <property type="entry name" value="HAMP_dom"/>
</dbReference>
<dbReference type="SMART" id="SM00283">
    <property type="entry name" value="MA"/>
    <property type="match status" value="1"/>
</dbReference>
<proteinExistence type="inferred from homology"/>
<keyword evidence="4" id="KW-0812">Transmembrane</keyword>
<keyword evidence="3" id="KW-0488">Methylation</keyword>
<keyword evidence="13" id="KW-1185">Reference proteome</keyword>
<name>A0A2T5P716_9PSED</name>
<evidence type="ECO:0000256" key="9">
    <source>
        <dbReference type="PROSITE-ProRule" id="PRU00284"/>
    </source>
</evidence>
<evidence type="ECO:0000256" key="2">
    <source>
        <dbReference type="ARBA" id="ARBA00022475"/>
    </source>
</evidence>
<evidence type="ECO:0000256" key="4">
    <source>
        <dbReference type="ARBA" id="ARBA00022692"/>
    </source>
</evidence>
<keyword evidence="6" id="KW-0472">Membrane</keyword>
<dbReference type="GO" id="GO:0006935">
    <property type="term" value="P:chemotaxis"/>
    <property type="evidence" value="ECO:0007669"/>
    <property type="project" value="UniProtKB-ARBA"/>
</dbReference>
<evidence type="ECO:0000256" key="7">
    <source>
        <dbReference type="ARBA" id="ARBA00023224"/>
    </source>
</evidence>
<dbReference type="OrthoDB" id="2489132at2"/>
<comment type="similarity">
    <text evidence="8">Belongs to the methyl-accepting chemotaxis (MCP) protein family.</text>
</comment>
<evidence type="ECO:0000256" key="8">
    <source>
        <dbReference type="ARBA" id="ARBA00029447"/>
    </source>
</evidence>
<dbReference type="CDD" id="cd18773">
    <property type="entry name" value="PDC1_HK_sensor"/>
    <property type="match status" value="1"/>
</dbReference>
<dbReference type="Gene3D" id="1.10.287.950">
    <property type="entry name" value="Methyl-accepting chemotaxis protein"/>
    <property type="match status" value="1"/>
</dbReference>
<evidence type="ECO:0000259" key="10">
    <source>
        <dbReference type="PROSITE" id="PS50111"/>
    </source>
</evidence>
<evidence type="ECO:0000256" key="1">
    <source>
        <dbReference type="ARBA" id="ARBA00004236"/>
    </source>
</evidence>
<evidence type="ECO:0000259" key="11">
    <source>
        <dbReference type="PROSITE" id="PS50885"/>
    </source>
</evidence>
<evidence type="ECO:0000313" key="12">
    <source>
        <dbReference type="EMBL" id="PTU73497.1"/>
    </source>
</evidence>
<dbReference type="PROSITE" id="PS50111">
    <property type="entry name" value="CHEMOTAXIS_TRANSDUC_2"/>
    <property type="match status" value="1"/>
</dbReference>
<comment type="subcellular location">
    <subcellularLocation>
        <location evidence="1">Cell membrane</location>
    </subcellularLocation>
</comment>
<keyword evidence="7 9" id="KW-0807">Transducer</keyword>
<dbReference type="EMBL" id="QASN01000020">
    <property type="protein sequence ID" value="PTU73497.1"/>
    <property type="molecule type" value="Genomic_DNA"/>
</dbReference>
<gene>
    <name evidence="12" type="ORF">DBO85_14320</name>
</gene>
<dbReference type="GO" id="GO:0007165">
    <property type="term" value="P:signal transduction"/>
    <property type="evidence" value="ECO:0007669"/>
    <property type="project" value="UniProtKB-KW"/>
</dbReference>
<dbReference type="InterPro" id="IPR004089">
    <property type="entry name" value="MCPsignal_dom"/>
</dbReference>
<evidence type="ECO:0000256" key="3">
    <source>
        <dbReference type="ARBA" id="ARBA00022481"/>
    </source>
</evidence>
<evidence type="ECO:0000256" key="5">
    <source>
        <dbReference type="ARBA" id="ARBA00022989"/>
    </source>
</evidence>
<dbReference type="PROSITE" id="PS50885">
    <property type="entry name" value="HAMP"/>
    <property type="match status" value="1"/>
</dbReference>
<accession>A0A2T5P716</accession>
<dbReference type="SUPFAM" id="SSF58104">
    <property type="entry name" value="Methyl-accepting chemotaxis protein (MCP) signaling domain"/>
    <property type="match status" value="1"/>
</dbReference>
<sequence>MSRSQGSYMHLSVAERAWLPWSQRLSMGWSCWLNRDIRPSLEQTFEGIAQTRVGLLREWVAGHWAQLAELAAASGGEMPRLDSATLARKHEQLADLSELFVVDLQGRVLASSRPQRVGRLTSESRALALGLKQPFLHGPYRDPETLALGASTSRFHDAVTLMFYQPILAADGTRGCLCARVPNDVLGDLIQREAGHIYPESGDNYLFMVDSRFDPTISQGTALSRSRFEDSTFSHGENLKSGVHTDWGVVRVREHTELELRFTDPATGQLHPGVRETIARGSNLFVDYPGYSDYRHIPVIGKGLTFELPGSPDRWGMMCEADLAEVYRRRSLSVGLMKTYLLTVLCVFLCGGLLREFSSLSQGWMYLVDAVLLAGGAWFFARRGPGRLAARMGEMTELIRTIAEGGGNLRQRLDPTRLQADETGDMGRWINSFIDSLDGVVGKVIRVSSHVRQDNELMLERSGEAGQTTRSVADSVHQLLLLVEEQLGEIQQASMTAEQMKAAMDQVVLRARERFETVRQGTCNIRDVVERSAQSVQQLDSRMGEIDAMVALISDITTQTNLLALNAAIEAARAGDHGRGFAVVAGEVRSLAQRTARAAEDIRRLVEGLQQQTRGAVAFMQGGVAEVDASLRLTEEASSENVQLHQTVERMFEVIEQLHQRSLDYGQTIRSVDAASNSMGQTLGVLQDSAERVRHTAGKLQQLVGQFRVSDANELAA</sequence>
<feature type="domain" description="HAMP" evidence="11">
    <location>
        <begin position="386"/>
        <end position="442"/>
    </location>
</feature>
<evidence type="ECO:0000256" key="6">
    <source>
        <dbReference type="ARBA" id="ARBA00023136"/>
    </source>
</evidence>